<organism evidence="7 8">
    <name type="scientific">Mesobacillus zeae</name>
    <dbReference type="NCBI Taxonomy" id="1917180"/>
    <lineage>
        <taxon>Bacteria</taxon>
        <taxon>Bacillati</taxon>
        <taxon>Bacillota</taxon>
        <taxon>Bacilli</taxon>
        <taxon>Bacillales</taxon>
        <taxon>Bacillaceae</taxon>
        <taxon>Mesobacillus</taxon>
    </lineage>
</organism>
<evidence type="ECO:0000313" key="8">
    <source>
        <dbReference type="Proteomes" id="UP000265816"/>
    </source>
</evidence>
<evidence type="ECO:0000256" key="1">
    <source>
        <dbReference type="ARBA" id="ARBA00010342"/>
    </source>
</evidence>
<keyword evidence="3 5" id="KW-0479">Metal-binding</keyword>
<accession>A0A398AZN1</accession>
<gene>
    <name evidence="7" type="ORF">D1970_16170</name>
</gene>
<evidence type="ECO:0000256" key="2">
    <source>
        <dbReference type="ARBA" id="ARBA00022617"/>
    </source>
</evidence>
<keyword evidence="8" id="KW-1185">Reference proteome</keyword>
<feature type="chain" id="PRO_5017104845" description="Cytochrome c-type biogenesis protein" evidence="5">
    <location>
        <begin position="21"/>
        <end position="155"/>
    </location>
</feature>
<dbReference type="OrthoDB" id="2878412at2"/>
<feature type="signal peptide" evidence="5">
    <location>
        <begin position="1"/>
        <end position="20"/>
    </location>
</feature>
<dbReference type="Pfam" id="PF03918">
    <property type="entry name" value="CcmH"/>
    <property type="match status" value="1"/>
</dbReference>
<keyword evidence="5" id="KW-0472">Membrane</keyword>
<comment type="similarity">
    <text evidence="1 5">Belongs to the CcmH/CycL/Ccl2/NrfF family.</text>
</comment>
<keyword evidence="4 5" id="KW-0408">Iron</keyword>
<evidence type="ECO:0000256" key="3">
    <source>
        <dbReference type="ARBA" id="ARBA00022723"/>
    </source>
</evidence>
<reference evidence="7 8" key="1">
    <citation type="submission" date="2018-08" db="EMBL/GenBank/DDBJ databases">
        <title>Bacillus jemisoniae sp. nov., Bacillus chryseoplanitiae sp. nov., Bacillus resnikiae sp. nov., and Bacillus frankliniae sp. nov., isolated from Viking spacecraft and associated surfaces.</title>
        <authorList>
            <person name="Seuylemezian A."/>
            <person name="Vaishampayan P."/>
        </authorList>
    </citation>
    <scope>NUCLEOTIDE SEQUENCE [LARGE SCALE GENOMIC DNA]</scope>
    <source>
        <strain evidence="7 8">JJ-247</strain>
    </source>
</reference>
<name>A0A398AZN1_9BACI</name>
<dbReference type="RefSeq" id="WP_119113903.1">
    <property type="nucleotide sequence ID" value="NZ_CBCSEO010000003.1"/>
</dbReference>
<evidence type="ECO:0000256" key="4">
    <source>
        <dbReference type="ARBA" id="ARBA00023004"/>
    </source>
</evidence>
<dbReference type="GO" id="GO:0046872">
    <property type="term" value="F:metal ion binding"/>
    <property type="evidence" value="ECO:0007669"/>
    <property type="project" value="UniProtKB-KW"/>
</dbReference>
<evidence type="ECO:0000313" key="7">
    <source>
        <dbReference type="EMBL" id="RID83057.1"/>
    </source>
</evidence>
<keyword evidence="5" id="KW-0732">Signal</keyword>
<keyword evidence="5" id="KW-1133">Transmembrane helix</keyword>
<keyword evidence="5" id="KW-0812">Transmembrane</keyword>
<sequence>MKKMIAATIIILLAMPGFTAAYTYNSKEFTSIVKKLDMQGHADHELSTCSVKKVYYEEIIEMLNGGKSEEQVLQSYVNEYGQAALRTPGKDKSGLIAWGMPAAGFAGGAAIVALWIRKLKTKATAGSGIKTLEWESETEKQITEKVLDEERRKLF</sequence>
<dbReference type="AlphaFoldDB" id="A0A398AZN1"/>
<dbReference type="Gene3D" id="1.10.8.640">
    <property type="entry name" value="Cytochrome C biogenesis protein"/>
    <property type="match status" value="1"/>
</dbReference>
<keyword evidence="2 5" id="KW-0349">Heme</keyword>
<proteinExistence type="inferred from homology"/>
<evidence type="ECO:0000259" key="6">
    <source>
        <dbReference type="Pfam" id="PF03918"/>
    </source>
</evidence>
<dbReference type="InterPro" id="IPR038297">
    <property type="entry name" value="CcmH/CycL/NrfF/Ccl2_sf"/>
</dbReference>
<dbReference type="EMBL" id="QWVT01000029">
    <property type="protein sequence ID" value="RID83057.1"/>
    <property type="molecule type" value="Genomic_DNA"/>
</dbReference>
<comment type="caution">
    <text evidence="7">The sequence shown here is derived from an EMBL/GenBank/DDBJ whole genome shotgun (WGS) entry which is preliminary data.</text>
</comment>
<evidence type="ECO:0000256" key="5">
    <source>
        <dbReference type="RuleBase" id="RU364112"/>
    </source>
</evidence>
<feature type="transmembrane region" description="Helical" evidence="5">
    <location>
        <begin position="95"/>
        <end position="116"/>
    </location>
</feature>
<dbReference type="InterPro" id="IPR005616">
    <property type="entry name" value="CcmH/CycL/Ccl2/NrfF_N"/>
</dbReference>
<comment type="function">
    <text evidence="5">Possible subunit of a heme lyase.</text>
</comment>
<dbReference type="Proteomes" id="UP000265816">
    <property type="component" value="Unassembled WGS sequence"/>
</dbReference>
<feature type="domain" description="CcmH/CycL/Ccl2/NrfF N-terminal" evidence="6">
    <location>
        <begin position="57"/>
        <end position="133"/>
    </location>
</feature>
<protein>
    <recommendedName>
        <fullName evidence="5">Cytochrome c-type biogenesis protein</fullName>
    </recommendedName>
</protein>